<keyword evidence="1" id="KW-0472">Membrane</keyword>
<feature type="transmembrane region" description="Helical" evidence="1">
    <location>
        <begin position="74"/>
        <end position="93"/>
    </location>
</feature>
<dbReference type="RefSeq" id="XP_043032788.1">
    <property type="nucleotide sequence ID" value="XM_043184665.1"/>
</dbReference>
<keyword evidence="1" id="KW-1133">Transmembrane helix</keyword>
<dbReference type="AlphaFoldDB" id="A0A9P7VE81"/>
<keyword evidence="3" id="KW-1185">Reference proteome</keyword>
<evidence type="ECO:0000313" key="2">
    <source>
        <dbReference type="EMBL" id="KAG7439288.1"/>
    </source>
</evidence>
<accession>A0A9P7VE81</accession>
<organism evidence="2 3">
    <name type="scientific">Guyanagaster necrorhizus</name>
    <dbReference type="NCBI Taxonomy" id="856835"/>
    <lineage>
        <taxon>Eukaryota</taxon>
        <taxon>Fungi</taxon>
        <taxon>Dikarya</taxon>
        <taxon>Basidiomycota</taxon>
        <taxon>Agaricomycotina</taxon>
        <taxon>Agaricomycetes</taxon>
        <taxon>Agaricomycetidae</taxon>
        <taxon>Agaricales</taxon>
        <taxon>Marasmiineae</taxon>
        <taxon>Physalacriaceae</taxon>
        <taxon>Guyanagaster</taxon>
    </lineage>
</organism>
<dbReference type="Proteomes" id="UP000812287">
    <property type="component" value="Unassembled WGS sequence"/>
</dbReference>
<evidence type="ECO:0000256" key="1">
    <source>
        <dbReference type="SAM" id="Phobius"/>
    </source>
</evidence>
<proteinExistence type="predicted"/>
<reference evidence="2" key="1">
    <citation type="submission" date="2020-11" db="EMBL/GenBank/DDBJ databases">
        <title>Adaptations for nitrogen fixation in a non-lichenized fungal sporocarp promotes dispersal by wood-feeding termites.</title>
        <authorList>
            <consortium name="DOE Joint Genome Institute"/>
            <person name="Koch R.A."/>
            <person name="Yoon G."/>
            <person name="Arayal U."/>
            <person name="Lail K."/>
            <person name="Amirebrahimi M."/>
            <person name="Labutti K."/>
            <person name="Lipzen A."/>
            <person name="Riley R."/>
            <person name="Barry K."/>
            <person name="Henrissat B."/>
            <person name="Grigoriev I.V."/>
            <person name="Herr J.R."/>
            <person name="Aime M.C."/>
        </authorList>
    </citation>
    <scope>NUCLEOTIDE SEQUENCE</scope>
    <source>
        <strain evidence="2">MCA 3950</strain>
    </source>
</reference>
<evidence type="ECO:0000313" key="3">
    <source>
        <dbReference type="Proteomes" id="UP000812287"/>
    </source>
</evidence>
<protein>
    <submittedName>
        <fullName evidence="2">Uncharacterized protein</fullName>
    </submittedName>
</protein>
<dbReference type="GeneID" id="66106962"/>
<name>A0A9P7VE81_9AGAR</name>
<gene>
    <name evidence="2" type="ORF">BT62DRAFT_924809</name>
</gene>
<dbReference type="OrthoDB" id="3342934at2759"/>
<keyword evidence="1" id="KW-0812">Transmembrane</keyword>
<dbReference type="EMBL" id="MU250602">
    <property type="protein sequence ID" value="KAG7439288.1"/>
    <property type="molecule type" value="Genomic_DNA"/>
</dbReference>
<comment type="caution">
    <text evidence="2">The sequence shown here is derived from an EMBL/GenBank/DDBJ whole genome shotgun (WGS) entry which is preliminary data.</text>
</comment>
<sequence>MAMADRLLSLYNSHPIVLTLGFFVIPPGQRCSTAKYTSSGLFCARTPSRPGVVTSGAAAGNHLREDALQSYSSILLPTITMLAKALILVASVFSRAIPYARVELHTVKMVNQCGTRILTLSQNFTVLSTGTEETGTGPFESAMALDTDDCGFNREYCTIVEITLKNPTVLGQALMWTFQSYNQTCSIQPRRSHTLAGVMEKKNHVTMLTVSMHFIWRQTGKFWCNVKMTM</sequence>